<dbReference type="GO" id="GO:0007186">
    <property type="term" value="P:G protein-coupled receptor signaling pathway"/>
    <property type="evidence" value="ECO:0000318"/>
    <property type="project" value="GO_Central"/>
</dbReference>
<evidence type="ECO:0000259" key="11">
    <source>
        <dbReference type="PROSITE" id="PS50262"/>
    </source>
</evidence>
<dbReference type="PROSITE" id="PS50262">
    <property type="entry name" value="G_PROTEIN_RECEP_F1_2"/>
    <property type="match status" value="1"/>
</dbReference>
<gene>
    <name evidence="12" type="ORF">NEMVEDRAFT_v1g28106</name>
</gene>
<proteinExistence type="inferred from homology"/>
<keyword evidence="7 9" id="KW-0675">Receptor</keyword>
<keyword evidence="4 10" id="KW-1133">Transmembrane helix</keyword>
<feature type="non-terminal residue" evidence="12">
    <location>
        <position position="1"/>
    </location>
</feature>
<evidence type="ECO:0000256" key="3">
    <source>
        <dbReference type="ARBA" id="ARBA00022692"/>
    </source>
</evidence>
<dbReference type="InterPro" id="IPR050569">
    <property type="entry name" value="TAAR"/>
</dbReference>
<feature type="transmembrane region" description="Helical" evidence="10">
    <location>
        <begin position="38"/>
        <end position="58"/>
    </location>
</feature>
<evidence type="ECO:0000256" key="4">
    <source>
        <dbReference type="ARBA" id="ARBA00022989"/>
    </source>
</evidence>
<keyword evidence="2" id="KW-1003">Cell membrane</keyword>
<accession>A7S3E0</accession>
<evidence type="ECO:0000256" key="6">
    <source>
        <dbReference type="ARBA" id="ARBA00023136"/>
    </source>
</evidence>
<name>A7S3E0_NEMVE</name>
<protein>
    <recommendedName>
        <fullName evidence="11">G-protein coupled receptors family 1 profile domain-containing protein</fullName>
    </recommendedName>
</protein>
<evidence type="ECO:0000313" key="12">
    <source>
        <dbReference type="EMBL" id="EDO41707.1"/>
    </source>
</evidence>
<dbReference type="STRING" id="45351.A7S3E0"/>
<feature type="non-terminal residue" evidence="12">
    <location>
        <position position="124"/>
    </location>
</feature>
<feature type="transmembrane region" description="Helical" evidence="10">
    <location>
        <begin position="6"/>
        <end position="26"/>
    </location>
</feature>
<evidence type="ECO:0000313" key="13">
    <source>
        <dbReference type="Proteomes" id="UP000001593"/>
    </source>
</evidence>
<dbReference type="GO" id="GO:0004930">
    <property type="term" value="F:G protein-coupled receptor activity"/>
    <property type="evidence" value="ECO:0000318"/>
    <property type="project" value="GO_Central"/>
</dbReference>
<comment type="similarity">
    <text evidence="9">Belongs to the G-protein coupled receptor 1 family.</text>
</comment>
<dbReference type="eggNOG" id="KOG3656">
    <property type="taxonomic scope" value="Eukaryota"/>
</dbReference>
<dbReference type="InterPro" id="IPR017452">
    <property type="entry name" value="GPCR_Rhodpsn_7TM"/>
</dbReference>
<keyword evidence="6 10" id="KW-0472">Membrane</keyword>
<dbReference type="InParanoid" id="A7S3E0"/>
<dbReference type="PhylomeDB" id="A7S3E0"/>
<evidence type="ECO:0000256" key="1">
    <source>
        <dbReference type="ARBA" id="ARBA00004651"/>
    </source>
</evidence>
<keyword evidence="3 9" id="KW-0812">Transmembrane</keyword>
<dbReference type="PANTHER" id="PTHR24249:SF372">
    <property type="entry name" value="G-PROTEIN COUPLED RECEPTORS FAMILY 1 PROFILE DOMAIN-CONTAINING PROTEIN"/>
    <property type="match status" value="1"/>
</dbReference>
<evidence type="ECO:0000256" key="5">
    <source>
        <dbReference type="ARBA" id="ARBA00023040"/>
    </source>
</evidence>
<organism evidence="12 13">
    <name type="scientific">Nematostella vectensis</name>
    <name type="common">Starlet sea anemone</name>
    <dbReference type="NCBI Taxonomy" id="45351"/>
    <lineage>
        <taxon>Eukaryota</taxon>
        <taxon>Metazoa</taxon>
        <taxon>Cnidaria</taxon>
        <taxon>Anthozoa</taxon>
        <taxon>Hexacorallia</taxon>
        <taxon>Actiniaria</taxon>
        <taxon>Edwardsiidae</taxon>
        <taxon>Nematostella</taxon>
    </lineage>
</organism>
<dbReference type="CDD" id="cd00637">
    <property type="entry name" value="7tm_classA_rhodopsin-like"/>
    <property type="match status" value="1"/>
</dbReference>
<evidence type="ECO:0000256" key="9">
    <source>
        <dbReference type="RuleBase" id="RU000688"/>
    </source>
</evidence>
<dbReference type="PRINTS" id="PR00237">
    <property type="entry name" value="GPCRRHODOPSN"/>
</dbReference>
<feature type="domain" description="G-protein coupled receptors family 1 profile" evidence="11">
    <location>
        <begin position="17"/>
        <end position="124"/>
    </location>
</feature>
<evidence type="ECO:0000256" key="10">
    <source>
        <dbReference type="SAM" id="Phobius"/>
    </source>
</evidence>
<dbReference type="Proteomes" id="UP000001593">
    <property type="component" value="Unassembled WGS sequence"/>
</dbReference>
<keyword evidence="13" id="KW-1185">Reference proteome</keyword>
<dbReference type="Pfam" id="PF00001">
    <property type="entry name" value="7tm_1"/>
    <property type="match status" value="1"/>
</dbReference>
<dbReference type="SUPFAM" id="SSF81321">
    <property type="entry name" value="Family A G protein-coupled receptor-like"/>
    <property type="match status" value="1"/>
</dbReference>
<dbReference type="AlphaFoldDB" id="A7S3E0"/>
<dbReference type="GO" id="GO:0005886">
    <property type="term" value="C:plasma membrane"/>
    <property type="evidence" value="ECO:0000318"/>
    <property type="project" value="GO_Central"/>
</dbReference>
<dbReference type="HOGENOM" id="CLU_009579_29_8_1"/>
<sequence length="124" mass="13829">LVFYSVCLCVSAFGVIGNGCVIWLITTRPSLRNTTNRLILSLSVADFLVSLCMAPASMTCHFLQCNQVFLGIVHEMMLYWSVNNLCGVTIERYISICHPLKYPILMAKSRSLILIAGCWLIPLV</sequence>
<evidence type="ECO:0000256" key="8">
    <source>
        <dbReference type="ARBA" id="ARBA00023224"/>
    </source>
</evidence>
<dbReference type="OMA" id="KNTICYP"/>
<evidence type="ECO:0000256" key="2">
    <source>
        <dbReference type="ARBA" id="ARBA00022475"/>
    </source>
</evidence>
<dbReference type="PROSITE" id="PS00237">
    <property type="entry name" value="G_PROTEIN_RECEP_F1_1"/>
    <property type="match status" value="1"/>
</dbReference>
<dbReference type="Gene3D" id="1.20.1070.10">
    <property type="entry name" value="Rhodopsin 7-helix transmembrane proteins"/>
    <property type="match status" value="1"/>
</dbReference>
<comment type="subcellular location">
    <subcellularLocation>
        <location evidence="1">Cell membrane</location>
        <topology evidence="1">Multi-pass membrane protein</topology>
    </subcellularLocation>
</comment>
<dbReference type="EMBL" id="DS469573">
    <property type="protein sequence ID" value="EDO41707.1"/>
    <property type="molecule type" value="Genomic_DNA"/>
</dbReference>
<dbReference type="PANTHER" id="PTHR24249">
    <property type="entry name" value="HISTAMINE RECEPTOR-RELATED G-PROTEIN COUPLED RECEPTOR"/>
    <property type="match status" value="1"/>
</dbReference>
<reference evidence="12 13" key="1">
    <citation type="journal article" date="2007" name="Science">
        <title>Sea anemone genome reveals ancestral eumetazoan gene repertoire and genomic organization.</title>
        <authorList>
            <person name="Putnam N.H."/>
            <person name="Srivastava M."/>
            <person name="Hellsten U."/>
            <person name="Dirks B."/>
            <person name="Chapman J."/>
            <person name="Salamov A."/>
            <person name="Terry A."/>
            <person name="Shapiro H."/>
            <person name="Lindquist E."/>
            <person name="Kapitonov V.V."/>
            <person name="Jurka J."/>
            <person name="Genikhovich G."/>
            <person name="Grigoriev I.V."/>
            <person name="Lucas S.M."/>
            <person name="Steele R.E."/>
            <person name="Finnerty J.R."/>
            <person name="Technau U."/>
            <person name="Martindale M.Q."/>
            <person name="Rokhsar D.S."/>
        </authorList>
    </citation>
    <scope>NUCLEOTIDE SEQUENCE [LARGE SCALE GENOMIC DNA]</scope>
    <source>
        <strain evidence="13">CH2 X CH6</strain>
    </source>
</reference>
<dbReference type="InterPro" id="IPR000276">
    <property type="entry name" value="GPCR_Rhodpsn"/>
</dbReference>
<evidence type="ECO:0000256" key="7">
    <source>
        <dbReference type="ARBA" id="ARBA00023170"/>
    </source>
</evidence>
<keyword evidence="5 9" id="KW-0297">G-protein coupled receptor</keyword>
<keyword evidence="8 9" id="KW-0807">Transducer</keyword>